<name>A0AAV0NE45_9ROSI</name>
<feature type="non-terminal residue" evidence="3">
    <location>
        <position position="1"/>
    </location>
</feature>
<protein>
    <recommendedName>
        <fullName evidence="2">Aminotransferase-like plant mobile domain-containing protein</fullName>
    </recommendedName>
</protein>
<dbReference type="Pfam" id="PF10536">
    <property type="entry name" value="PMD"/>
    <property type="match status" value="1"/>
</dbReference>
<feature type="region of interest" description="Disordered" evidence="1">
    <location>
        <begin position="215"/>
        <end position="248"/>
    </location>
</feature>
<evidence type="ECO:0000313" key="4">
    <source>
        <dbReference type="Proteomes" id="UP001154282"/>
    </source>
</evidence>
<evidence type="ECO:0000313" key="3">
    <source>
        <dbReference type="EMBL" id="CAI0456698.1"/>
    </source>
</evidence>
<dbReference type="PANTHER" id="PTHR46033:SF8">
    <property type="entry name" value="PROTEIN MAINTENANCE OF MERISTEMS-LIKE"/>
    <property type="match status" value="1"/>
</dbReference>
<feature type="domain" description="Aminotransferase-like plant mobile" evidence="2">
    <location>
        <begin position="5"/>
        <end position="95"/>
    </location>
</feature>
<comment type="caution">
    <text evidence="3">The sequence shown here is derived from an EMBL/GenBank/DDBJ whole genome shotgun (WGS) entry which is preliminary data.</text>
</comment>
<dbReference type="InterPro" id="IPR019557">
    <property type="entry name" value="AminoTfrase-like_pln_mobile"/>
</dbReference>
<feature type="region of interest" description="Disordered" evidence="1">
    <location>
        <begin position="160"/>
        <end position="198"/>
    </location>
</feature>
<evidence type="ECO:0000259" key="2">
    <source>
        <dbReference type="Pfam" id="PF10536"/>
    </source>
</evidence>
<reference evidence="3" key="1">
    <citation type="submission" date="2022-08" db="EMBL/GenBank/DDBJ databases">
        <authorList>
            <person name="Gutierrez-Valencia J."/>
        </authorList>
    </citation>
    <scope>NUCLEOTIDE SEQUENCE</scope>
</reference>
<dbReference type="EMBL" id="CAMGYJ010000008">
    <property type="protein sequence ID" value="CAI0456698.1"/>
    <property type="molecule type" value="Genomic_DNA"/>
</dbReference>
<dbReference type="InterPro" id="IPR044824">
    <property type="entry name" value="MAIN-like"/>
</dbReference>
<feature type="non-terminal residue" evidence="3">
    <location>
        <position position="248"/>
    </location>
</feature>
<dbReference type="AlphaFoldDB" id="A0AAV0NE45"/>
<organism evidence="3 4">
    <name type="scientific">Linum tenue</name>
    <dbReference type="NCBI Taxonomy" id="586396"/>
    <lineage>
        <taxon>Eukaryota</taxon>
        <taxon>Viridiplantae</taxon>
        <taxon>Streptophyta</taxon>
        <taxon>Embryophyta</taxon>
        <taxon>Tracheophyta</taxon>
        <taxon>Spermatophyta</taxon>
        <taxon>Magnoliopsida</taxon>
        <taxon>eudicotyledons</taxon>
        <taxon>Gunneridae</taxon>
        <taxon>Pentapetalae</taxon>
        <taxon>rosids</taxon>
        <taxon>fabids</taxon>
        <taxon>Malpighiales</taxon>
        <taxon>Linaceae</taxon>
        <taxon>Linum</taxon>
    </lineage>
</organism>
<dbReference type="GO" id="GO:0010073">
    <property type="term" value="P:meristem maintenance"/>
    <property type="evidence" value="ECO:0007669"/>
    <property type="project" value="InterPro"/>
</dbReference>
<gene>
    <name evidence="3" type="ORF">LITE_LOCUS32860</name>
</gene>
<proteinExistence type="predicted"/>
<dbReference type="Proteomes" id="UP001154282">
    <property type="component" value="Unassembled WGS sequence"/>
</dbReference>
<keyword evidence="4" id="KW-1185">Reference proteome</keyword>
<sequence length="248" mass="28428">WSCKLPVICHNIVEWHLPDRCVRQYNWAQPIPLPLPDVHKSLHKYSKDLRGSISDWPTKHHRWIEMWESRQTYAIDGEAMTRPMGYQDEYMVWYRKFTKRWVTKRGAVIGSLVDGLELASMTLENEPEDAVPGEKISFLKKLFKNLLSCSREIRRDVIAYPPAPAPPRPSSHAIEIESLPPSPPRRSKRRQEPVNVPVHVREDVALPHPYEYGFPPARREFGEGSSGSAQGGGGGAYYSSYGHQFQTP</sequence>
<accession>A0AAV0NE45</accession>
<dbReference type="PANTHER" id="PTHR46033">
    <property type="entry name" value="PROTEIN MAIN-LIKE 2"/>
    <property type="match status" value="1"/>
</dbReference>
<evidence type="ECO:0000256" key="1">
    <source>
        <dbReference type="SAM" id="MobiDB-lite"/>
    </source>
</evidence>